<evidence type="ECO:0000313" key="2">
    <source>
        <dbReference type="EMBL" id="QKJ67491.1"/>
    </source>
</evidence>
<dbReference type="EMBL" id="CP054143">
    <property type="protein sequence ID" value="QKJ67491.1"/>
    <property type="molecule type" value="Genomic_DNA"/>
</dbReference>
<dbReference type="Pfam" id="PF04550">
    <property type="entry name" value="Phage_holin_3_2"/>
    <property type="match status" value="1"/>
</dbReference>
<organism evidence="2 3">
    <name type="scientific">Deefgea piscis</name>
    <dbReference type="NCBI Taxonomy" id="2739061"/>
    <lineage>
        <taxon>Bacteria</taxon>
        <taxon>Pseudomonadati</taxon>
        <taxon>Pseudomonadota</taxon>
        <taxon>Betaproteobacteria</taxon>
        <taxon>Neisseriales</taxon>
        <taxon>Chitinibacteraceae</taxon>
        <taxon>Deefgea</taxon>
    </lineage>
</organism>
<dbReference type="Proteomes" id="UP000504844">
    <property type="component" value="Chromosome"/>
</dbReference>
<dbReference type="AlphaFoldDB" id="A0A6M8SS31"/>
<evidence type="ECO:0000256" key="1">
    <source>
        <dbReference type="SAM" id="Phobius"/>
    </source>
</evidence>
<dbReference type="KEGG" id="dee:HQN60_12670"/>
<dbReference type="InterPro" id="IPR007633">
    <property type="entry name" value="Phage_P2_Holin"/>
</dbReference>
<gene>
    <name evidence="2" type="ORF">HQN60_12670</name>
</gene>
<keyword evidence="3" id="KW-1185">Reference proteome</keyword>
<feature type="transmembrane region" description="Helical" evidence="1">
    <location>
        <begin position="39"/>
        <end position="60"/>
    </location>
</feature>
<dbReference type="RefSeq" id="WP_173533993.1">
    <property type="nucleotide sequence ID" value="NZ_CP054143.1"/>
</dbReference>
<proteinExistence type="predicted"/>
<keyword evidence="1" id="KW-0812">Transmembrane</keyword>
<name>A0A6M8SS31_9NEIS</name>
<keyword evidence="1" id="KW-0472">Membrane</keyword>
<reference evidence="2 3" key="1">
    <citation type="submission" date="2020-05" db="EMBL/GenBank/DDBJ databases">
        <title>Complete genome sequence of Deefgea sp. D17.</title>
        <authorList>
            <person name="Bae J.-W."/>
            <person name="Han J.E."/>
        </authorList>
    </citation>
    <scope>NUCLEOTIDE SEQUENCE [LARGE SCALE GENOMIC DNA]</scope>
    <source>
        <strain evidence="2 3">D17</strain>
    </source>
</reference>
<dbReference type="GO" id="GO:0044660">
    <property type="term" value="P:viral release via pore formation in host cell membrane"/>
    <property type="evidence" value="ECO:0007669"/>
    <property type="project" value="InterPro"/>
</dbReference>
<evidence type="ECO:0000313" key="3">
    <source>
        <dbReference type="Proteomes" id="UP000504844"/>
    </source>
</evidence>
<accession>A0A6M8SS31</accession>
<protein>
    <submittedName>
        <fullName evidence="2">Holin</fullName>
    </submittedName>
</protein>
<sequence>MQEELKSFWETLALLFVVGAIVPIARALASAAPDNWRMVLGRAVLNGILSVSALVVLLWFSPPSLALVGVACALGTLGQSGVEHWARLFSEKRGWIKSSTDDAAQ</sequence>
<feature type="transmembrane region" description="Helical" evidence="1">
    <location>
        <begin position="12"/>
        <end position="32"/>
    </location>
</feature>
<keyword evidence="1" id="KW-1133">Transmembrane helix</keyword>